<sequence>MAFGSLESICRSRAPIPAIQTANIHTTHHNHNQNTLSSSSSSSASPNPRHKPPTTSATDRHLNIGAATRILRDELPHFPASGLETDDIYADDVAFIEPHRSRLSVRGKRWYKLLAGTVHSGLVIAFAHAELNIVSVQQRGGGRGGGGGGGVSNGDGLWGGGGEEGPNAAHDDTSDMGSGGGDDIQLVVRWIFEGTPRLHPGLVAPQDHPVRSIYEGVFVYRFDAEGKVCEHRLEAIHPEPPFAVNWMAGAFGGGSTAPVATSGQVGIHGRSAKSP</sequence>
<evidence type="ECO:0000313" key="3">
    <source>
        <dbReference type="Proteomes" id="UP001212152"/>
    </source>
</evidence>
<dbReference type="InterPro" id="IPR018790">
    <property type="entry name" value="DUF2358"/>
</dbReference>
<dbReference type="EMBL" id="JADGJQ010000008">
    <property type="protein sequence ID" value="KAJ3182644.1"/>
    <property type="molecule type" value="Genomic_DNA"/>
</dbReference>
<gene>
    <name evidence="2" type="ORF">HDU87_007983</name>
</gene>
<feature type="compositionally biased region" description="Low complexity" evidence="1">
    <location>
        <begin position="32"/>
        <end position="45"/>
    </location>
</feature>
<feature type="region of interest" description="Disordered" evidence="1">
    <location>
        <begin position="29"/>
        <end position="60"/>
    </location>
</feature>
<dbReference type="Proteomes" id="UP001212152">
    <property type="component" value="Unassembled WGS sequence"/>
</dbReference>
<feature type="compositionally biased region" description="Gly residues" evidence="1">
    <location>
        <begin position="140"/>
        <end position="164"/>
    </location>
</feature>
<evidence type="ECO:0000313" key="2">
    <source>
        <dbReference type="EMBL" id="KAJ3182644.1"/>
    </source>
</evidence>
<dbReference type="PANTHER" id="PTHR31094:SF2">
    <property type="entry name" value="RIKEN CDNA 2310061I04 GENE"/>
    <property type="match status" value="1"/>
</dbReference>
<dbReference type="AlphaFoldDB" id="A0AAD5XPM8"/>
<proteinExistence type="predicted"/>
<comment type="caution">
    <text evidence="2">The sequence shown here is derived from an EMBL/GenBank/DDBJ whole genome shotgun (WGS) entry which is preliminary data.</text>
</comment>
<accession>A0AAD5XPM8</accession>
<reference evidence="2" key="1">
    <citation type="submission" date="2020-05" db="EMBL/GenBank/DDBJ databases">
        <title>Phylogenomic resolution of chytrid fungi.</title>
        <authorList>
            <person name="Stajich J.E."/>
            <person name="Amses K."/>
            <person name="Simmons R."/>
            <person name="Seto K."/>
            <person name="Myers J."/>
            <person name="Bonds A."/>
            <person name="Quandt C.A."/>
            <person name="Barry K."/>
            <person name="Liu P."/>
            <person name="Grigoriev I."/>
            <person name="Longcore J.E."/>
            <person name="James T.Y."/>
        </authorList>
    </citation>
    <scope>NUCLEOTIDE SEQUENCE</scope>
    <source>
        <strain evidence="2">JEL0379</strain>
    </source>
</reference>
<name>A0AAD5XPM8_9FUNG</name>
<keyword evidence="3" id="KW-1185">Reference proteome</keyword>
<evidence type="ECO:0000256" key="1">
    <source>
        <dbReference type="SAM" id="MobiDB-lite"/>
    </source>
</evidence>
<organism evidence="2 3">
    <name type="scientific">Geranomyces variabilis</name>
    <dbReference type="NCBI Taxonomy" id="109894"/>
    <lineage>
        <taxon>Eukaryota</taxon>
        <taxon>Fungi</taxon>
        <taxon>Fungi incertae sedis</taxon>
        <taxon>Chytridiomycota</taxon>
        <taxon>Chytridiomycota incertae sedis</taxon>
        <taxon>Chytridiomycetes</taxon>
        <taxon>Spizellomycetales</taxon>
        <taxon>Powellomycetaceae</taxon>
        <taxon>Geranomyces</taxon>
    </lineage>
</organism>
<dbReference type="PANTHER" id="PTHR31094">
    <property type="entry name" value="RIKEN CDNA 2310061I04 GENE"/>
    <property type="match status" value="1"/>
</dbReference>
<dbReference type="Pfam" id="PF10184">
    <property type="entry name" value="DUF2358"/>
    <property type="match status" value="1"/>
</dbReference>
<protein>
    <submittedName>
        <fullName evidence="2">Uncharacterized protein</fullName>
    </submittedName>
</protein>
<feature type="region of interest" description="Disordered" evidence="1">
    <location>
        <begin position="140"/>
        <end position="178"/>
    </location>
</feature>